<evidence type="ECO:0008006" key="4">
    <source>
        <dbReference type="Google" id="ProtNLM"/>
    </source>
</evidence>
<name>A0A0F9W4H5_9ZZZZ</name>
<reference evidence="3" key="1">
    <citation type="journal article" date="2015" name="Nature">
        <title>Complex archaea that bridge the gap between prokaryotes and eukaryotes.</title>
        <authorList>
            <person name="Spang A."/>
            <person name="Saw J.H."/>
            <person name="Jorgensen S.L."/>
            <person name="Zaremba-Niedzwiedzka K."/>
            <person name="Martijn J."/>
            <person name="Lind A.E."/>
            <person name="van Eijk R."/>
            <person name="Schleper C."/>
            <person name="Guy L."/>
            <person name="Ettema T.J."/>
        </authorList>
    </citation>
    <scope>NUCLEOTIDE SEQUENCE</scope>
</reference>
<proteinExistence type="predicted"/>
<gene>
    <name evidence="3" type="ORF">LCGC14_0002000</name>
</gene>
<keyword evidence="2" id="KW-0472">Membrane</keyword>
<evidence type="ECO:0000256" key="1">
    <source>
        <dbReference type="SAM" id="MobiDB-lite"/>
    </source>
</evidence>
<dbReference type="EMBL" id="LAZR01000001">
    <property type="protein sequence ID" value="KKO12191.1"/>
    <property type="molecule type" value="Genomic_DNA"/>
</dbReference>
<protein>
    <recommendedName>
        <fullName evidence="4">MSHA biogenesis protein MshJ</fullName>
    </recommendedName>
</protein>
<dbReference type="AlphaFoldDB" id="A0A0F9W4H5"/>
<evidence type="ECO:0000256" key="2">
    <source>
        <dbReference type="SAM" id="Phobius"/>
    </source>
</evidence>
<keyword evidence="2" id="KW-0812">Transmembrane</keyword>
<comment type="caution">
    <text evidence="3">The sequence shown here is derived from an EMBL/GenBank/DDBJ whole genome shotgun (WGS) entry which is preliminary data.</text>
</comment>
<sequence length="231" mass="26231">MSAMQRWRDLEDRFNDRSLAEKSLISVLVLVCLVWAVSAWYLTPRIESNDRLMQQITVAESERVLMQQRERQAEISAAEDPNQAARVRIERAIAAQADLQGDIEQLAGNLVTPQSMTRLLTSMLENQPGLDLVRVENREPAPMRQGVANPAPGNDAGQDRDSDGGGQIFRHSLVLELEGDYLSLIVYLQRIESFNERFFWDQITFQRTEWPTGLMTLELHTLSTEEGFVGV</sequence>
<feature type="transmembrane region" description="Helical" evidence="2">
    <location>
        <begin position="23"/>
        <end position="42"/>
    </location>
</feature>
<organism evidence="3">
    <name type="scientific">marine sediment metagenome</name>
    <dbReference type="NCBI Taxonomy" id="412755"/>
    <lineage>
        <taxon>unclassified sequences</taxon>
        <taxon>metagenomes</taxon>
        <taxon>ecological metagenomes</taxon>
    </lineage>
</organism>
<evidence type="ECO:0000313" key="3">
    <source>
        <dbReference type="EMBL" id="KKO12191.1"/>
    </source>
</evidence>
<keyword evidence="2" id="KW-1133">Transmembrane helix</keyword>
<feature type="region of interest" description="Disordered" evidence="1">
    <location>
        <begin position="143"/>
        <end position="165"/>
    </location>
</feature>
<accession>A0A0F9W4H5</accession>